<dbReference type="InterPro" id="IPR001283">
    <property type="entry name" value="CRISP-related"/>
</dbReference>
<dbReference type="PRINTS" id="PR00838">
    <property type="entry name" value="V5ALLERGEN"/>
</dbReference>
<dbReference type="Gene3D" id="3.40.33.10">
    <property type="entry name" value="CAP"/>
    <property type="match status" value="1"/>
</dbReference>
<dbReference type="InterPro" id="IPR035940">
    <property type="entry name" value="CAP_sf"/>
</dbReference>
<dbReference type="InterPro" id="IPR002413">
    <property type="entry name" value="V5_allergen-like"/>
</dbReference>
<dbReference type="SUPFAM" id="SSF55797">
    <property type="entry name" value="PR-1-like"/>
    <property type="match status" value="1"/>
</dbReference>
<dbReference type="SMART" id="SM00198">
    <property type="entry name" value="SCP"/>
    <property type="match status" value="1"/>
</dbReference>
<evidence type="ECO:0000313" key="4">
    <source>
        <dbReference type="Proteomes" id="UP000230066"/>
    </source>
</evidence>
<keyword evidence="4" id="KW-1185">Reference proteome</keyword>
<dbReference type="CDD" id="cd05380">
    <property type="entry name" value="CAP_euk"/>
    <property type="match status" value="1"/>
</dbReference>
<reference evidence="3" key="1">
    <citation type="submission" date="2019-03" db="EMBL/GenBank/DDBJ databases">
        <title>Improved annotation for the trematode Fasciola hepatica.</title>
        <authorList>
            <person name="Choi Y.-J."/>
            <person name="Martin J."/>
            <person name="Mitreva M."/>
        </authorList>
    </citation>
    <scope>NUCLEOTIDE SEQUENCE [LARGE SCALE GENOMIC DNA]</scope>
</reference>
<evidence type="ECO:0000313" key="3">
    <source>
        <dbReference type="EMBL" id="THD20990.1"/>
    </source>
</evidence>
<proteinExistence type="predicted"/>
<feature type="chain" id="PRO_5020031891" evidence="1">
    <location>
        <begin position="27"/>
        <end position="242"/>
    </location>
</feature>
<keyword evidence="1" id="KW-0732">Signal</keyword>
<feature type="domain" description="SCP" evidence="2">
    <location>
        <begin position="36"/>
        <end position="187"/>
    </location>
</feature>
<gene>
    <name evidence="3" type="ORF">D915_007879</name>
</gene>
<name>A0A4E0RXY7_FASHE</name>
<dbReference type="Pfam" id="PF00188">
    <property type="entry name" value="CAP"/>
    <property type="match status" value="1"/>
</dbReference>
<dbReference type="InterPro" id="IPR014044">
    <property type="entry name" value="CAP_dom"/>
</dbReference>
<accession>A0A4E0RXY7</accession>
<evidence type="ECO:0000259" key="2">
    <source>
        <dbReference type="SMART" id="SM00198"/>
    </source>
</evidence>
<dbReference type="PRINTS" id="PR00837">
    <property type="entry name" value="V5TPXLIKE"/>
</dbReference>
<dbReference type="Proteomes" id="UP000230066">
    <property type="component" value="Unassembled WGS sequence"/>
</dbReference>
<dbReference type="PANTHER" id="PTHR10334">
    <property type="entry name" value="CYSTEINE-RICH SECRETORY PROTEIN-RELATED"/>
    <property type="match status" value="1"/>
</dbReference>
<sequence>MRHTWLQWICLICSSMLLLKFSIVTAEGSRWPREDDTLNTLMISWHNEARRRMSECLVPGQPVSERLPQLVYDQQLAEQAQRWANNCTINHDKPSDRKHPKWQYVGQNWAADHSYESSFNSWFVEHMNYTFDTMECDPGVECGHYTQIVSARTTHIGCGSAMCKKSVRFPWRVTVTCNYGPNGNVRTIHPYKKAGPAVCEGVRKLDTPIASVETSTIPPETAEEKARRVKRKQIRTCECSEN</sequence>
<evidence type="ECO:0000256" key="1">
    <source>
        <dbReference type="SAM" id="SignalP"/>
    </source>
</evidence>
<dbReference type="EMBL" id="JXXN02003967">
    <property type="protein sequence ID" value="THD20990.1"/>
    <property type="molecule type" value="Genomic_DNA"/>
</dbReference>
<organism evidence="3 4">
    <name type="scientific">Fasciola hepatica</name>
    <name type="common">Liver fluke</name>
    <dbReference type="NCBI Taxonomy" id="6192"/>
    <lineage>
        <taxon>Eukaryota</taxon>
        <taxon>Metazoa</taxon>
        <taxon>Spiralia</taxon>
        <taxon>Lophotrochozoa</taxon>
        <taxon>Platyhelminthes</taxon>
        <taxon>Trematoda</taxon>
        <taxon>Digenea</taxon>
        <taxon>Plagiorchiida</taxon>
        <taxon>Echinostomata</taxon>
        <taxon>Echinostomatoidea</taxon>
        <taxon>Fasciolidae</taxon>
        <taxon>Fasciola</taxon>
    </lineage>
</organism>
<protein>
    <submittedName>
        <fullName evidence="3">Venom allergen 3</fullName>
    </submittedName>
</protein>
<feature type="signal peptide" evidence="1">
    <location>
        <begin position="1"/>
        <end position="26"/>
    </location>
</feature>
<comment type="caution">
    <text evidence="3">The sequence shown here is derived from an EMBL/GenBank/DDBJ whole genome shotgun (WGS) entry which is preliminary data.</text>
</comment>
<dbReference type="AlphaFoldDB" id="A0A4E0RXY7"/>